<accession>A0ABY8RBR5</accession>
<proteinExistence type="predicted"/>
<keyword evidence="2" id="KW-1185">Reference proteome</keyword>
<dbReference type="Proteomes" id="UP001241656">
    <property type="component" value="Chromosome"/>
</dbReference>
<dbReference type="InterPro" id="IPR027417">
    <property type="entry name" value="P-loop_NTPase"/>
</dbReference>
<reference evidence="1 2" key="1">
    <citation type="submission" date="2023-05" db="EMBL/GenBank/DDBJ databases">
        <title>Genomic insight into Chryseobacterium sp. wdc7 isolated forest soil (Gotjawal).</title>
        <authorList>
            <person name="Park S.-J."/>
        </authorList>
    </citation>
    <scope>NUCLEOTIDE SEQUENCE [LARGE SCALE GENOMIC DNA]</scope>
    <source>
        <strain evidence="2">wdc7</strain>
    </source>
</reference>
<organism evidence="1 2">
    <name type="scientific">Chryseobacterium gotjawalense</name>
    <dbReference type="NCBI Taxonomy" id="3042315"/>
    <lineage>
        <taxon>Bacteria</taxon>
        <taxon>Pseudomonadati</taxon>
        <taxon>Bacteroidota</taxon>
        <taxon>Flavobacteriia</taxon>
        <taxon>Flavobacteriales</taxon>
        <taxon>Weeksellaceae</taxon>
        <taxon>Chryseobacterium group</taxon>
        <taxon>Chryseobacterium</taxon>
    </lineage>
</organism>
<name>A0ABY8RBR5_9FLAO</name>
<gene>
    <name evidence="1" type="ORF">QGN23_12600</name>
</gene>
<dbReference type="RefSeq" id="WP_282904616.1">
    <property type="nucleotide sequence ID" value="NZ_CP124855.1"/>
</dbReference>
<sequence length="497" mass="58530">MFPFLKTNRGNNEKTLSDELKDIKNNQPFIFRDPYFKLSRSQTLQSDFDVRISIFNDDISYWINEINTEVNQFYEDNFKNTGDKEIRISLEYKDENKLKFSNGFPQFYKERERWYNFVGFNEPHISIKIEIKKEDGTFTPIPKPQSYFNEAKLTSIGLAVRFTLLLDFIRPDFEGKFLALDDLLVSLDMSNRDKVLDIILNVFAPKYKIYLFTHERSFFNMVKRRIEYSGNSSFWKIRELYQVKNDEGIYSPKDFPSKGFFAQALQHKNSYPPDYPASMNYLRKELEQILENYLPKELFKNDDGSDKKKLNDKMISVKKFFESLHIDNSILNLIDDYIALLLNPLSHSDLISEIYKVDVEKILLLVESLRTQCETLEPRIKKIISRNQKIILVLQKNTTTINEYIITVEDDVFLHNVSPGVTNISTTKLIHEMVCYEIVNNVKGRDHTLAINATQASNLQSFYEISCNKEGITIESDFYKYYFLFNKSVNISQLMTR</sequence>
<dbReference type="EMBL" id="CP124855">
    <property type="protein sequence ID" value="WHF51261.1"/>
    <property type="molecule type" value="Genomic_DNA"/>
</dbReference>
<protein>
    <submittedName>
        <fullName evidence="1">Uncharacterized protein</fullName>
    </submittedName>
</protein>
<dbReference type="Gene3D" id="3.40.50.300">
    <property type="entry name" value="P-loop containing nucleotide triphosphate hydrolases"/>
    <property type="match status" value="1"/>
</dbReference>
<evidence type="ECO:0000313" key="2">
    <source>
        <dbReference type="Proteomes" id="UP001241656"/>
    </source>
</evidence>
<evidence type="ECO:0000313" key="1">
    <source>
        <dbReference type="EMBL" id="WHF51261.1"/>
    </source>
</evidence>